<dbReference type="InterPro" id="IPR029068">
    <property type="entry name" value="Glyas_Bleomycin-R_OHBP_Dase"/>
</dbReference>
<evidence type="ECO:0000313" key="2">
    <source>
        <dbReference type="EMBL" id="KAL1551425.1"/>
    </source>
</evidence>
<comment type="caution">
    <text evidence="2">The sequence shown here is derived from an EMBL/GenBank/DDBJ whole genome shotgun (WGS) entry which is preliminary data.</text>
</comment>
<organism evidence="2 3">
    <name type="scientific">Salvia divinorum</name>
    <name type="common">Maria pastora</name>
    <name type="synonym">Diviner's sage</name>
    <dbReference type="NCBI Taxonomy" id="28513"/>
    <lineage>
        <taxon>Eukaryota</taxon>
        <taxon>Viridiplantae</taxon>
        <taxon>Streptophyta</taxon>
        <taxon>Embryophyta</taxon>
        <taxon>Tracheophyta</taxon>
        <taxon>Spermatophyta</taxon>
        <taxon>Magnoliopsida</taxon>
        <taxon>eudicotyledons</taxon>
        <taxon>Gunneridae</taxon>
        <taxon>Pentapetalae</taxon>
        <taxon>asterids</taxon>
        <taxon>lamiids</taxon>
        <taxon>Lamiales</taxon>
        <taxon>Lamiaceae</taxon>
        <taxon>Nepetoideae</taxon>
        <taxon>Mentheae</taxon>
        <taxon>Salviinae</taxon>
        <taxon>Salvia</taxon>
        <taxon>Salvia subgen. Calosphace</taxon>
    </lineage>
</organism>
<proteinExistence type="predicted"/>
<dbReference type="InterPro" id="IPR037523">
    <property type="entry name" value="VOC_core"/>
</dbReference>
<dbReference type="InterPro" id="IPR050383">
    <property type="entry name" value="GlyoxalaseI/FosfomycinResist"/>
</dbReference>
<accession>A0ABD1H4T7</accession>
<keyword evidence="3" id="KW-1185">Reference proteome</keyword>
<dbReference type="PROSITE" id="PS51819">
    <property type="entry name" value="VOC"/>
    <property type="match status" value="1"/>
</dbReference>
<dbReference type="PANTHER" id="PTHR21366:SF22">
    <property type="entry name" value="VOC DOMAIN-CONTAINING PROTEIN"/>
    <property type="match status" value="1"/>
</dbReference>
<dbReference type="SUPFAM" id="SSF54593">
    <property type="entry name" value="Glyoxalase/Bleomycin resistance protein/Dihydroxybiphenyl dioxygenase"/>
    <property type="match status" value="1"/>
</dbReference>
<dbReference type="InterPro" id="IPR004360">
    <property type="entry name" value="Glyas_Fos-R_dOase_dom"/>
</dbReference>
<name>A0ABD1H4T7_SALDI</name>
<dbReference type="PANTHER" id="PTHR21366">
    <property type="entry name" value="GLYOXALASE FAMILY PROTEIN"/>
    <property type="match status" value="1"/>
</dbReference>
<dbReference type="EMBL" id="JBEAFC010000007">
    <property type="protein sequence ID" value="KAL1551425.1"/>
    <property type="molecule type" value="Genomic_DNA"/>
</dbReference>
<reference evidence="2 3" key="1">
    <citation type="submission" date="2024-06" db="EMBL/GenBank/DDBJ databases">
        <title>A chromosome level genome sequence of Diviner's sage (Salvia divinorum).</title>
        <authorList>
            <person name="Ford S.A."/>
            <person name="Ro D.-K."/>
            <person name="Ness R.W."/>
            <person name="Phillips M.A."/>
        </authorList>
    </citation>
    <scope>NUCLEOTIDE SEQUENCE [LARGE SCALE GENOMIC DNA]</scope>
    <source>
        <strain evidence="2">SAF-2024a</strain>
        <tissue evidence="2">Leaf</tissue>
    </source>
</reference>
<dbReference type="AlphaFoldDB" id="A0ABD1H4T7"/>
<sequence length="202" mass="22304">MAQNLHVKIYQVDTLKVGGGGGGGGGGNIFSKANDVITKPLSKSGLFFGKHRNLQFPAMKAKTSAEADVLNKRSAEPLDFGVVGIHHVGFFCENLERSLHFYHTTLGLPINEARPHDKLPFRGAWIWVGDEMIHLSELPNPDPLTGRPEPDRHACIAIRDLSKLKDILDKAGIPYTLRPGQPRIFTRDPDSNMLEFAECARI</sequence>
<dbReference type="Gene3D" id="3.10.180.10">
    <property type="entry name" value="2,3-Dihydroxybiphenyl 1,2-Dioxygenase, domain 1"/>
    <property type="match status" value="1"/>
</dbReference>
<dbReference type="Pfam" id="PF00903">
    <property type="entry name" value="Glyoxalase"/>
    <property type="match status" value="1"/>
</dbReference>
<evidence type="ECO:0000259" key="1">
    <source>
        <dbReference type="PROSITE" id="PS51819"/>
    </source>
</evidence>
<protein>
    <recommendedName>
        <fullName evidence="1">VOC domain-containing protein</fullName>
    </recommendedName>
</protein>
<dbReference type="Proteomes" id="UP001567538">
    <property type="component" value="Unassembled WGS sequence"/>
</dbReference>
<gene>
    <name evidence="2" type="ORF">AAHA92_19274</name>
</gene>
<evidence type="ECO:0000313" key="3">
    <source>
        <dbReference type="Proteomes" id="UP001567538"/>
    </source>
</evidence>
<feature type="domain" description="VOC" evidence="1">
    <location>
        <begin position="84"/>
        <end position="202"/>
    </location>
</feature>